<evidence type="ECO:0000313" key="4">
    <source>
        <dbReference type="Proteomes" id="UP001303532"/>
    </source>
</evidence>
<dbReference type="PROSITE" id="PS51257">
    <property type="entry name" value="PROKAR_LIPOPROTEIN"/>
    <property type="match status" value="1"/>
</dbReference>
<feature type="region of interest" description="Disordered" evidence="1">
    <location>
        <begin position="19"/>
        <end position="100"/>
    </location>
</feature>
<dbReference type="RefSeq" id="WP_323693239.1">
    <property type="nucleotide sequence ID" value="NZ_CP116341.1"/>
</dbReference>
<feature type="compositionally biased region" description="Polar residues" evidence="1">
    <location>
        <begin position="20"/>
        <end position="56"/>
    </location>
</feature>
<evidence type="ECO:0000256" key="2">
    <source>
        <dbReference type="SAM" id="SignalP"/>
    </source>
</evidence>
<gene>
    <name evidence="3" type="ORF">PGH26_06815</name>
</gene>
<keyword evidence="2" id="KW-0732">Signal</keyword>
<proteinExistence type="predicted"/>
<feature type="chain" id="PRO_5046488299" evidence="2">
    <location>
        <begin position="18"/>
        <end position="246"/>
    </location>
</feature>
<reference evidence="3 4" key="1">
    <citation type="submission" date="2023-01" db="EMBL/GenBank/DDBJ databases">
        <title>Sporosarcina sp. nov., isolated from Korean tranditional fermented seafood 'Jeotgal'.</title>
        <authorList>
            <person name="Yang A.-I."/>
        </authorList>
    </citation>
    <scope>NUCLEOTIDE SEQUENCE [LARGE SCALE GENOMIC DNA]</scope>
    <source>
        <strain evidence="3 4">B2O-1</strain>
    </source>
</reference>
<dbReference type="EMBL" id="CP116341">
    <property type="protein sequence ID" value="WOV85641.1"/>
    <property type="molecule type" value="Genomic_DNA"/>
</dbReference>
<dbReference type="InterPro" id="IPR025453">
    <property type="entry name" value="DUF4309"/>
</dbReference>
<evidence type="ECO:0000256" key="1">
    <source>
        <dbReference type="SAM" id="MobiDB-lite"/>
    </source>
</evidence>
<dbReference type="Proteomes" id="UP001303532">
    <property type="component" value="Chromosome"/>
</dbReference>
<name>A0ABZ0KZ34_9BACL</name>
<keyword evidence="4" id="KW-1185">Reference proteome</keyword>
<evidence type="ECO:0000313" key="3">
    <source>
        <dbReference type="EMBL" id="WOV85641.1"/>
    </source>
</evidence>
<feature type="signal peptide" evidence="2">
    <location>
        <begin position="1"/>
        <end position="17"/>
    </location>
</feature>
<protein>
    <submittedName>
        <fullName evidence="3">DUF4309 domain-containing protein</fullName>
    </submittedName>
</protein>
<feature type="compositionally biased region" description="Basic and acidic residues" evidence="1">
    <location>
        <begin position="65"/>
        <end position="88"/>
    </location>
</feature>
<organism evidence="3 4">
    <name type="scientific">Sporosarcina jeotgali</name>
    <dbReference type="NCBI Taxonomy" id="3020056"/>
    <lineage>
        <taxon>Bacteria</taxon>
        <taxon>Bacillati</taxon>
        <taxon>Bacillota</taxon>
        <taxon>Bacilli</taxon>
        <taxon>Bacillales</taxon>
        <taxon>Caryophanaceae</taxon>
        <taxon>Sporosarcina</taxon>
    </lineage>
</organism>
<dbReference type="Pfam" id="PF14172">
    <property type="entry name" value="DUF4309"/>
    <property type="match status" value="1"/>
</dbReference>
<sequence length="246" mass="27601">MKRVPIMLLIVLSGSLAACSASTSDETDNSTQHETSDTGQIDKNSNASGQRNGENTTSEDEEAKPDERQDSEQSHEKAEDEDDKKSSEQDSAEEQSIEKEQKQMAINTLNGLVEDGKKGEVYHLNDGFYVGKTTQTEVYNTIGKPERQNTFDRYTGSMGQASYDLRYDENGLLVEARYLGTNVERQTNLGGITSTDLKEQLGEPDEKRTLKETHQNSYIYKLGKYEIQFILNEKDQADHVNLLAIN</sequence>
<accession>A0ABZ0KZ34</accession>